<dbReference type="AlphaFoldDB" id="A0A7G9GAA8"/>
<keyword evidence="3" id="KW-0804">Transcription</keyword>
<evidence type="ECO:0000256" key="2">
    <source>
        <dbReference type="ARBA" id="ARBA00023125"/>
    </source>
</evidence>
<keyword evidence="2" id="KW-0238">DNA-binding</keyword>
<keyword evidence="1" id="KW-0805">Transcription regulation</keyword>
<dbReference type="CDD" id="cd07377">
    <property type="entry name" value="WHTH_GntR"/>
    <property type="match status" value="1"/>
</dbReference>
<keyword evidence="6" id="KW-1185">Reference proteome</keyword>
<feature type="domain" description="HTH gntR-type" evidence="4">
    <location>
        <begin position="241"/>
        <end position="309"/>
    </location>
</feature>
<evidence type="ECO:0000256" key="1">
    <source>
        <dbReference type="ARBA" id="ARBA00023015"/>
    </source>
</evidence>
<proteinExistence type="predicted"/>
<gene>
    <name evidence="5" type="ORF">H9Q79_12535</name>
</gene>
<evidence type="ECO:0000313" key="5">
    <source>
        <dbReference type="EMBL" id="QNM07740.1"/>
    </source>
</evidence>
<evidence type="ECO:0000259" key="4">
    <source>
        <dbReference type="PROSITE" id="PS50949"/>
    </source>
</evidence>
<dbReference type="InterPro" id="IPR036388">
    <property type="entry name" value="WH-like_DNA-bd_sf"/>
</dbReference>
<sequence length="469" mass="54640">MKKDNGLRRLVYDYYETRIRFGFYQYGDCLPSIPQICENFHLGRTTVRAALELLEKGNYIRTAERKAASVIFVAGSCQFRENAARYYLPRKEGILDLSEAGKLLFVPLWECALRQWSRERWECILHDLSNIVPGAVPLTVKFYMGVLSSWNNQLILNLFWEVIRYLRFPYLSNRDEPRITAGELMEVLRGDGISFLKVQFQDIYGRMIDELLDFIGQSAEEFHLESLEKVPFRWNIYRRRPQMRYTLVSVIIREILTGIYPVGSYLPSLPQMENKYKVSLTTVRRTLSILEALGVTRSFQGKGTQVFMAPVEIDFTLPDIREGLRLYRESVQLLALTAGGITQYTLEYVQEGKRKELGDRLMMIQEQKKSYNCFEVILTFIKEECPLAAVRECYGQMAELITWGYPFMLLRLQDKSLDQRYQECVRQQIKLIREGDYAAFSAGWGVLLENEEHQCTAFMKAVSGNIDKE</sequence>
<dbReference type="Pfam" id="PF00392">
    <property type="entry name" value="GntR"/>
    <property type="match status" value="2"/>
</dbReference>
<dbReference type="PROSITE" id="PS50949">
    <property type="entry name" value="HTH_GNTR"/>
    <property type="match status" value="2"/>
</dbReference>
<dbReference type="Proteomes" id="UP000515860">
    <property type="component" value="Chromosome"/>
</dbReference>
<dbReference type="SUPFAM" id="SSF46785">
    <property type="entry name" value="Winged helix' DNA-binding domain"/>
    <property type="match status" value="2"/>
</dbReference>
<protein>
    <submittedName>
        <fullName evidence="5">GntR family transcriptional regulator</fullName>
    </submittedName>
</protein>
<dbReference type="EMBL" id="CP060635">
    <property type="protein sequence ID" value="QNM07740.1"/>
    <property type="molecule type" value="Genomic_DNA"/>
</dbReference>
<feature type="domain" description="HTH gntR-type" evidence="4">
    <location>
        <begin position="5"/>
        <end position="73"/>
    </location>
</feature>
<dbReference type="SMART" id="SM00345">
    <property type="entry name" value="HTH_GNTR"/>
    <property type="match status" value="2"/>
</dbReference>
<dbReference type="InterPro" id="IPR050679">
    <property type="entry name" value="Bact_HTH_transcr_reg"/>
</dbReference>
<organism evidence="5 6">
    <name type="scientific">Wansuia hejianensis</name>
    <dbReference type="NCBI Taxonomy" id="2763667"/>
    <lineage>
        <taxon>Bacteria</taxon>
        <taxon>Bacillati</taxon>
        <taxon>Bacillota</taxon>
        <taxon>Clostridia</taxon>
        <taxon>Lachnospirales</taxon>
        <taxon>Lachnospiraceae</taxon>
        <taxon>Wansuia</taxon>
    </lineage>
</organism>
<dbReference type="GO" id="GO:0003700">
    <property type="term" value="F:DNA-binding transcription factor activity"/>
    <property type="evidence" value="ECO:0007669"/>
    <property type="project" value="InterPro"/>
</dbReference>
<dbReference type="InterPro" id="IPR036390">
    <property type="entry name" value="WH_DNA-bd_sf"/>
</dbReference>
<dbReference type="Gene3D" id="1.10.10.10">
    <property type="entry name" value="Winged helix-like DNA-binding domain superfamily/Winged helix DNA-binding domain"/>
    <property type="match status" value="2"/>
</dbReference>
<dbReference type="GO" id="GO:0003677">
    <property type="term" value="F:DNA binding"/>
    <property type="evidence" value="ECO:0007669"/>
    <property type="project" value="UniProtKB-KW"/>
</dbReference>
<dbReference type="KEGG" id="whj:H9Q79_12535"/>
<accession>A0A7G9GAA8</accession>
<dbReference type="InterPro" id="IPR000524">
    <property type="entry name" value="Tscrpt_reg_HTH_GntR"/>
</dbReference>
<name>A0A7G9GAA8_9FIRM</name>
<evidence type="ECO:0000256" key="3">
    <source>
        <dbReference type="ARBA" id="ARBA00023163"/>
    </source>
</evidence>
<evidence type="ECO:0000313" key="6">
    <source>
        <dbReference type="Proteomes" id="UP000515860"/>
    </source>
</evidence>
<dbReference type="RefSeq" id="WP_249328423.1">
    <property type="nucleotide sequence ID" value="NZ_CP060635.1"/>
</dbReference>
<dbReference type="PANTHER" id="PTHR44846">
    <property type="entry name" value="MANNOSYL-D-GLYCERATE TRANSPORT/METABOLISM SYSTEM REPRESSOR MNGR-RELATED"/>
    <property type="match status" value="1"/>
</dbReference>
<reference evidence="5 6" key="1">
    <citation type="submission" date="2020-08" db="EMBL/GenBank/DDBJ databases">
        <authorList>
            <person name="Liu C."/>
            <person name="Sun Q."/>
        </authorList>
    </citation>
    <scope>NUCLEOTIDE SEQUENCE [LARGE SCALE GENOMIC DNA]</scope>
    <source>
        <strain evidence="5 6">NSJ-29</strain>
    </source>
</reference>